<evidence type="ECO:0000313" key="13">
    <source>
        <dbReference type="EMBL" id="CAC5360430.1"/>
    </source>
</evidence>
<dbReference type="InterPro" id="IPR000504">
    <property type="entry name" value="RRM_dom"/>
</dbReference>
<dbReference type="PROSITE" id="PS50102">
    <property type="entry name" value="RRM"/>
    <property type="match status" value="2"/>
</dbReference>
<feature type="compositionally biased region" description="Basic and acidic residues" evidence="8">
    <location>
        <begin position="1238"/>
        <end position="1252"/>
    </location>
</feature>
<dbReference type="GO" id="GO:0003723">
    <property type="term" value="F:RNA binding"/>
    <property type="evidence" value="ECO:0007669"/>
    <property type="project" value="UniProtKB-UniRule"/>
</dbReference>
<dbReference type="InterPro" id="IPR052056">
    <property type="entry name" value="Mono-ARTD/PARP"/>
</dbReference>
<dbReference type="InterPro" id="IPR035979">
    <property type="entry name" value="RBD_domain_sf"/>
</dbReference>
<dbReference type="InterPro" id="IPR012677">
    <property type="entry name" value="Nucleotide-bd_a/b_plait_sf"/>
</dbReference>
<proteinExistence type="predicted"/>
<dbReference type="GO" id="GO:0003950">
    <property type="term" value="F:NAD+ poly-ADP-ribosyltransferase activity"/>
    <property type="evidence" value="ECO:0007669"/>
    <property type="project" value="UniProtKB-UniRule"/>
</dbReference>
<dbReference type="Gene3D" id="3.30.70.330">
    <property type="match status" value="4"/>
</dbReference>
<dbReference type="Proteomes" id="UP000507470">
    <property type="component" value="Unassembled WGS sequence"/>
</dbReference>
<dbReference type="InterPro" id="IPR057049">
    <property type="entry name" value="PARP14_KH_8"/>
</dbReference>
<dbReference type="InterPro" id="IPR057044">
    <property type="entry name" value="PARP14_KH_1"/>
</dbReference>
<dbReference type="InterPro" id="IPR012317">
    <property type="entry name" value="Poly(ADP-ribose)pol_cat_dom"/>
</dbReference>
<gene>
    <name evidence="13" type="ORF">MCOR_2918</name>
</gene>
<evidence type="ECO:0000259" key="11">
    <source>
        <dbReference type="PROSITE" id="PS51059"/>
    </source>
</evidence>
<dbReference type="GO" id="GO:0005737">
    <property type="term" value="C:cytoplasm"/>
    <property type="evidence" value="ECO:0007669"/>
    <property type="project" value="TreeGrafter"/>
</dbReference>
<dbReference type="InterPro" id="IPR004170">
    <property type="entry name" value="WWE_dom"/>
</dbReference>
<evidence type="ECO:0000256" key="2">
    <source>
        <dbReference type="ARBA" id="ARBA00022676"/>
    </source>
</evidence>
<feature type="domain" description="RRM" evidence="9">
    <location>
        <begin position="182"/>
        <end position="256"/>
    </location>
</feature>
<dbReference type="SUPFAM" id="SSF56399">
    <property type="entry name" value="ADP-ribosylation"/>
    <property type="match status" value="1"/>
</dbReference>
<dbReference type="Pfam" id="PF01661">
    <property type="entry name" value="Macro"/>
    <property type="match status" value="2"/>
</dbReference>
<feature type="domain" description="WWE" evidence="10">
    <location>
        <begin position="1547"/>
        <end position="1629"/>
    </location>
</feature>
<dbReference type="PROSITE" id="PS51154">
    <property type="entry name" value="MACRO"/>
    <property type="match status" value="2"/>
</dbReference>
<feature type="domain" description="Macro" evidence="12">
    <location>
        <begin position="833"/>
        <end position="1021"/>
    </location>
</feature>
<dbReference type="Gene3D" id="3.40.220.10">
    <property type="entry name" value="Leucine Aminopeptidase, subunit E, domain 1"/>
    <property type="match status" value="3"/>
</dbReference>
<dbReference type="PROSITE" id="PS50918">
    <property type="entry name" value="WWE"/>
    <property type="match status" value="1"/>
</dbReference>
<dbReference type="SUPFAM" id="SSF52949">
    <property type="entry name" value="Macro domain-like"/>
    <property type="match status" value="3"/>
</dbReference>
<dbReference type="Pfam" id="PF00644">
    <property type="entry name" value="PARP"/>
    <property type="match status" value="1"/>
</dbReference>
<dbReference type="SMART" id="SM00360">
    <property type="entry name" value="RRM"/>
    <property type="match status" value="4"/>
</dbReference>
<keyword evidence="5" id="KW-0539">Nucleus</keyword>
<keyword evidence="6" id="KW-0694">RNA-binding</keyword>
<evidence type="ECO:0000259" key="10">
    <source>
        <dbReference type="PROSITE" id="PS50918"/>
    </source>
</evidence>
<evidence type="ECO:0000256" key="4">
    <source>
        <dbReference type="ARBA" id="ARBA00023027"/>
    </source>
</evidence>
<keyword evidence="3 7" id="KW-0808">Transferase</keyword>
<sequence>MSKMLRVSKIPLDATDDALTFFFENTRKSGGGDVEEVDYDEKNHTAIVTFEEDDVVERVLKKTPLLFQGKVIEVEAHMPDALDDSHPDIKEAQSDANSFAVHVSGFDTEKVTAETLSLYFESRRGADADVISMEKVDENAYILKFEEEEAIDKILKKTHKVGGMQLTVKRYIPPPPLPKYEDKVFIKGVSSSTTKDSLFNFLEAKSNAEPIDIIYGEEEGTALVSFDTKPDIEKLRQQCKKRTLEGSYLNIDHVTVTNTIVATGFKETTSEETLELYFDSKKKCGVDGVTKVKMNQQQNQCFISFEDYNSVDIVCNRKHKVDGVEFKVRIHQECLGNPADESQSLQFQQPDPVLIENVDKWKLVFLKESPENQQKMNVYLRPKHARMNWSTMNTDEKLEVACTLEATDKDCRKLAKAWSAVIRKEMSTYLSCIKVSKLNTIKEAMNEVIKEIEGMQKDGVIVRTDQENNTIVIVGQVVDMEKVSGKISSIIKDIEKEIDEKKSQIEDIFRSKPYETSILHCISFQEQYSKKVDGVEVVVDKENNLVKFTGKATAIALAKMKMFEKTREITERKLDEVSEGMIRFLEIPEVKSYLEKSFSESGLTATWAVTDGKSLKIYSISDEELVKAIQIFRKLLSEVKIDVEDGQSSILKTQSWKDLIKSTQCLTSNKVVKIDETSSKITIYTTSAADIGMIRETLQDFLYKNAIKQQKINQSGAVSRLLKEHYRKEIASIERELQNEHVTIQINDSELLLKGNNTGLSKANARINQLLGSIKEKKHVINKAGIVQHIQSLEGKAKISQVERTNAVVFTVNDNDDQSMDTKIIPQSLPAQRETATCTTASGQTIVTIVGDITELDVDVIVNAANKTLEHVGGLAEVIVTKGGQSIQQECSEYIRRRLGEKELLPGEIFCSRAGNLKCKLVIHAVGPPYQDGFHNEDEYLSECIEQSLKETAQRKLKSIAIPAIGTGNFGYPLHDACKVIVDSIKRFFKSNKSTSIQKVFLCDLKENTLKNFVTVLQTKFDRTNVKVIGQSTPHRLRQHRFEEASAMALSDDDFGDDYDDDDMSQPSSGPIAITVLRGQVALQEVDAIVNSTSKDLQLTHGAVSQSLLNAGGKTLQSECTKKYPNGVNPGEIAVTNGGKLECKSVYHGALNGWSPAEAPKELEMFMTNCLAAANKSGFSSIAFPALGTGNLGYPKSEVARMMFSNVEMYGRNNPSTSITDVRFVIYEKDTEVLKAFEDEKRNGNRRTDKSKKQTKSGRLRDKMEQSSMDFDHATLKVYQGDICALDVSAIVNCTNGKFVSKSAKNMKKDKIAMTTAGRNFASEFIIHLDVEDSSSDLKSKIKLVIEKLEEFDQHSVAFPANELGEIQKVSAAFVDVLQDFSGKTDIDVHIVLNDGNMIQTFVTCLESSMSGDQNSSLLSKFAGWIGIGGKTPVRQKRNIQISNVSLKATVYIKVFAKTEQSAKSAITALENSLESAFQEKTVDDELIKDLSRTQIEDLQQILGGSGVEISLKKNLGRIKITGLPENITHALQEIYTFLRRTEEMRHAEEHAKFVSEMVQWCYMEVDIDGEKLIDYPSQINLLLEQAVRNNKATAEFHDDQGNKYIVDFNSYEEYLESNPSEAVKVIRRNKLSDASGLALEMPSNWSPMDDKENIKLVLLQQTDQEYLEVHQEFTKTTGSAHKIVKISRIQNRTLYQQYKAKKMSMESLNPQGHQNERTLWHGTAYDALDSINTYGFNRSYCGKNATVYGNGVYFARDAAYSARGTYSPKDHNNQRHMYMCKVLTGEYTQGKQGLIVPPPKGTSHILHDCVVDNPADPAIFVIFHDTQAYPEYLVLFEG</sequence>
<evidence type="ECO:0000256" key="7">
    <source>
        <dbReference type="RuleBase" id="RU362114"/>
    </source>
</evidence>
<dbReference type="FunFam" id="3.90.228.10:FF:000008">
    <property type="entry name" value="Poly [ADP-ribose] polymerase"/>
    <property type="match status" value="1"/>
</dbReference>
<dbReference type="Pfam" id="PF23084">
    <property type="entry name" value="KH_PARP14_1"/>
    <property type="match status" value="1"/>
</dbReference>
<dbReference type="GO" id="GO:0005634">
    <property type="term" value="C:nucleus"/>
    <property type="evidence" value="ECO:0007669"/>
    <property type="project" value="UniProtKB-SubCell"/>
</dbReference>
<dbReference type="Pfam" id="PF23254">
    <property type="entry name" value="KH_PARP14_8"/>
    <property type="match status" value="1"/>
</dbReference>
<dbReference type="SUPFAM" id="SSF54928">
    <property type="entry name" value="RNA-binding domain, RBD"/>
    <property type="match status" value="1"/>
</dbReference>
<evidence type="ECO:0000259" key="9">
    <source>
        <dbReference type="PROSITE" id="PS50102"/>
    </source>
</evidence>
<evidence type="ECO:0000313" key="14">
    <source>
        <dbReference type="Proteomes" id="UP000507470"/>
    </source>
</evidence>
<dbReference type="EC" id="2.4.2.-" evidence="7"/>
<feature type="domain" description="PARP catalytic" evidence="11">
    <location>
        <begin position="1642"/>
        <end position="1839"/>
    </location>
</feature>
<dbReference type="Gene3D" id="3.30.720.50">
    <property type="match status" value="1"/>
</dbReference>
<dbReference type="InterPro" id="IPR043472">
    <property type="entry name" value="Macro_dom-like"/>
</dbReference>
<dbReference type="InterPro" id="IPR037197">
    <property type="entry name" value="WWE_dom_sf"/>
</dbReference>
<dbReference type="Pfam" id="PF00076">
    <property type="entry name" value="RRM_1"/>
    <property type="match status" value="1"/>
</dbReference>
<feature type="domain" description="RRM" evidence="9">
    <location>
        <begin position="3"/>
        <end position="79"/>
    </location>
</feature>
<dbReference type="PANTHER" id="PTHR14453">
    <property type="entry name" value="PARP/ZINC FINGER CCCH TYPE DOMAIN CONTAINING PROTEIN"/>
    <property type="match status" value="1"/>
</dbReference>
<dbReference type="InterPro" id="IPR002589">
    <property type="entry name" value="Macro_dom"/>
</dbReference>
<evidence type="ECO:0000259" key="12">
    <source>
        <dbReference type="PROSITE" id="PS51154"/>
    </source>
</evidence>
<organism evidence="13 14">
    <name type="scientific">Mytilus coruscus</name>
    <name type="common">Sea mussel</name>
    <dbReference type="NCBI Taxonomy" id="42192"/>
    <lineage>
        <taxon>Eukaryota</taxon>
        <taxon>Metazoa</taxon>
        <taxon>Spiralia</taxon>
        <taxon>Lophotrochozoa</taxon>
        <taxon>Mollusca</taxon>
        <taxon>Bivalvia</taxon>
        <taxon>Autobranchia</taxon>
        <taxon>Pteriomorphia</taxon>
        <taxon>Mytilida</taxon>
        <taxon>Mytiloidea</taxon>
        <taxon>Mytilidae</taxon>
        <taxon>Mytilinae</taxon>
        <taxon>Mytilus</taxon>
    </lineage>
</organism>
<evidence type="ECO:0000256" key="1">
    <source>
        <dbReference type="ARBA" id="ARBA00004123"/>
    </source>
</evidence>
<dbReference type="PROSITE" id="PS51059">
    <property type="entry name" value="PARP_CATALYTIC"/>
    <property type="match status" value="1"/>
</dbReference>
<dbReference type="CDD" id="cd02907">
    <property type="entry name" value="Macro_Af1521_BAL-like"/>
    <property type="match status" value="1"/>
</dbReference>
<name>A0A6J8A451_MYTCO</name>
<keyword evidence="4 7" id="KW-0520">NAD</keyword>
<reference evidence="13 14" key="1">
    <citation type="submission" date="2020-06" db="EMBL/GenBank/DDBJ databases">
        <authorList>
            <person name="Li R."/>
            <person name="Bekaert M."/>
        </authorList>
    </citation>
    <scope>NUCLEOTIDE SEQUENCE [LARGE SCALE GENOMIC DNA]</scope>
    <source>
        <strain evidence="14">wild</strain>
    </source>
</reference>
<dbReference type="SUPFAM" id="SSF117839">
    <property type="entry name" value="WWE domain"/>
    <property type="match status" value="1"/>
</dbReference>
<dbReference type="SMART" id="SM00506">
    <property type="entry name" value="A1pp"/>
    <property type="match status" value="2"/>
</dbReference>
<evidence type="ECO:0000256" key="6">
    <source>
        <dbReference type="PROSITE-ProRule" id="PRU00176"/>
    </source>
</evidence>
<dbReference type="GO" id="GO:0003714">
    <property type="term" value="F:transcription corepressor activity"/>
    <property type="evidence" value="ECO:0007669"/>
    <property type="project" value="TreeGrafter"/>
</dbReference>
<dbReference type="Gene3D" id="3.90.228.10">
    <property type="match status" value="1"/>
</dbReference>
<feature type="domain" description="Macro" evidence="12">
    <location>
        <begin position="1061"/>
        <end position="1245"/>
    </location>
</feature>
<keyword evidence="2 7" id="KW-0328">Glycosyltransferase</keyword>
<dbReference type="GO" id="GO:0010629">
    <property type="term" value="P:negative regulation of gene expression"/>
    <property type="evidence" value="ECO:0007669"/>
    <property type="project" value="TreeGrafter"/>
</dbReference>
<feature type="region of interest" description="Disordered" evidence="8">
    <location>
        <begin position="1238"/>
        <end position="1264"/>
    </location>
</feature>
<evidence type="ECO:0000256" key="5">
    <source>
        <dbReference type="ARBA" id="ARBA00023242"/>
    </source>
</evidence>
<protein>
    <recommendedName>
        <fullName evidence="7">Poly [ADP-ribose] polymerase</fullName>
        <shortName evidence="7">PARP</shortName>
        <ecNumber evidence="7">2.4.2.-</ecNumber>
    </recommendedName>
</protein>
<evidence type="ECO:0000256" key="8">
    <source>
        <dbReference type="SAM" id="MobiDB-lite"/>
    </source>
</evidence>
<comment type="subcellular location">
    <subcellularLocation>
        <location evidence="1">Nucleus</location>
    </subcellularLocation>
</comment>
<keyword evidence="14" id="KW-1185">Reference proteome</keyword>
<dbReference type="CDD" id="cd01439">
    <property type="entry name" value="TCCD_inducible_PARP_like"/>
    <property type="match status" value="1"/>
</dbReference>
<accession>A0A6J8A451</accession>
<dbReference type="EMBL" id="CACVKT020000566">
    <property type="protein sequence ID" value="CAC5360430.1"/>
    <property type="molecule type" value="Genomic_DNA"/>
</dbReference>
<evidence type="ECO:0000256" key="3">
    <source>
        <dbReference type="ARBA" id="ARBA00022679"/>
    </source>
</evidence>
<dbReference type="Pfam" id="PF23085">
    <property type="entry name" value="RRM_PARP14_3"/>
    <property type="match status" value="3"/>
</dbReference>
<dbReference type="OrthoDB" id="6159649at2759"/>
<dbReference type="PANTHER" id="PTHR14453:SF67">
    <property type="entry name" value="POLY [ADP-RIBOSE] POLYMERASE"/>
    <property type="match status" value="1"/>
</dbReference>